<evidence type="ECO:0000256" key="8">
    <source>
        <dbReference type="ARBA" id="ARBA00023211"/>
    </source>
</evidence>
<dbReference type="InterPro" id="IPR001233">
    <property type="entry name" value="RtcB"/>
</dbReference>
<evidence type="ECO:0000256" key="5">
    <source>
        <dbReference type="ARBA" id="ARBA00022741"/>
    </source>
</evidence>
<organism evidence="10 11">
    <name type="scientific">Paracraurococcus ruber</name>
    <dbReference type="NCBI Taxonomy" id="77675"/>
    <lineage>
        <taxon>Bacteria</taxon>
        <taxon>Pseudomonadati</taxon>
        <taxon>Pseudomonadota</taxon>
        <taxon>Alphaproteobacteria</taxon>
        <taxon>Acetobacterales</taxon>
        <taxon>Roseomonadaceae</taxon>
        <taxon>Paracraurococcus</taxon>
    </lineage>
</organism>
<evidence type="ECO:0000313" key="11">
    <source>
        <dbReference type="Proteomes" id="UP000697995"/>
    </source>
</evidence>
<reference evidence="10 11" key="1">
    <citation type="journal article" date="2020" name="Microorganisms">
        <title>Osmotic Adaptation and Compatible Solute Biosynthesis of Phototrophic Bacteria as Revealed from Genome Analyses.</title>
        <authorList>
            <person name="Imhoff J.F."/>
            <person name="Rahn T."/>
            <person name="Kunzel S."/>
            <person name="Keller A."/>
            <person name="Neulinger S.C."/>
        </authorList>
    </citation>
    <scope>NUCLEOTIDE SEQUENCE [LARGE SCALE GENOMIC DNA]</scope>
    <source>
        <strain evidence="10 11">DSM 15382</strain>
    </source>
</reference>
<dbReference type="SUPFAM" id="SSF103365">
    <property type="entry name" value="Hypothetical protein PH1602"/>
    <property type="match status" value="1"/>
</dbReference>
<gene>
    <name evidence="10" type="ORF">CKO45_05140</name>
</gene>
<accession>A0ABS1CTD2</accession>
<dbReference type="Proteomes" id="UP000697995">
    <property type="component" value="Unassembled WGS sequence"/>
</dbReference>
<dbReference type="EC" id="6.5.1.8" evidence="2"/>
<dbReference type="EMBL" id="NRSG01000022">
    <property type="protein sequence ID" value="MBK1657613.1"/>
    <property type="molecule type" value="Genomic_DNA"/>
</dbReference>
<evidence type="ECO:0000256" key="9">
    <source>
        <dbReference type="ARBA" id="ARBA00047746"/>
    </source>
</evidence>
<evidence type="ECO:0000313" key="10">
    <source>
        <dbReference type="EMBL" id="MBK1657613.1"/>
    </source>
</evidence>
<dbReference type="GO" id="GO:0016874">
    <property type="term" value="F:ligase activity"/>
    <property type="evidence" value="ECO:0007669"/>
    <property type="project" value="UniProtKB-KW"/>
</dbReference>
<keyword evidence="4" id="KW-0479">Metal-binding</keyword>
<keyword evidence="11" id="KW-1185">Reference proteome</keyword>
<evidence type="ECO:0000256" key="1">
    <source>
        <dbReference type="ARBA" id="ARBA00001936"/>
    </source>
</evidence>
<dbReference type="Gene3D" id="3.90.1860.10">
    <property type="entry name" value="tRNA-splicing ligase RtcB"/>
    <property type="match status" value="1"/>
</dbReference>
<dbReference type="InterPro" id="IPR052915">
    <property type="entry name" value="RtcB-like"/>
</dbReference>
<keyword evidence="6" id="KW-0692">RNA repair</keyword>
<keyword evidence="3 10" id="KW-0436">Ligase</keyword>
<dbReference type="InterPro" id="IPR036025">
    <property type="entry name" value="RtcB-like_sf"/>
</dbReference>
<dbReference type="PANTHER" id="PTHR43749">
    <property type="entry name" value="RNA-SPLICING LIGASE RTCB"/>
    <property type="match status" value="1"/>
</dbReference>
<evidence type="ECO:0000256" key="7">
    <source>
        <dbReference type="ARBA" id="ARBA00023134"/>
    </source>
</evidence>
<dbReference type="Pfam" id="PF01139">
    <property type="entry name" value="RtcB"/>
    <property type="match status" value="1"/>
</dbReference>
<protein>
    <recommendedName>
        <fullName evidence="2">3'-phosphate/5'-hydroxy nucleic acid ligase</fullName>
        <ecNumber evidence="2">6.5.1.8</ecNumber>
    </recommendedName>
</protein>
<dbReference type="PANTHER" id="PTHR43749:SF2">
    <property type="entry name" value="RNA-SPLICING LIGASE RTCB"/>
    <property type="match status" value="1"/>
</dbReference>
<evidence type="ECO:0000256" key="6">
    <source>
        <dbReference type="ARBA" id="ARBA00022800"/>
    </source>
</evidence>
<keyword evidence="7" id="KW-0342">GTP-binding</keyword>
<sequence>MTTEETAQGRRPDPLEARARALALAAGLDPDSRIPHESKEGRTMPAWVRFRTAARTARQAEIAEDARGALAPQPAAYRDSPLTVFGAHEQATLDQMRNCMAVGRAVAGVVCADGHLGYAQPVGGVIAYEGQVSISGVGFDIACGNMAVRLDTPFAAIRGRLPVILSDITGVISFGVGRANAERVQHPVLDDDAAWQASGMADYRQKAAAQLGTVGSGNHYVDLFEDEAGLTWIGVHFGSRGLGHTSATRYLKLAGGKDGMHVPPAVVEEEGKLGQRYLAAMDLAGRYAYAGREWVVERVRRILGGAVTDSVHNHHNFAWRERHGGRDLWVVRKGATPASPGQRGFVGGSMGDDAVILEGVESPAAAAALYSTVHGAGCVFGRKEAIRRFTRPQMEAWLQERGALLAGGGLDESPMAYRRLPEVLARHEGTVRVLHRLRPVAVAMAGEGEFDPFKD</sequence>
<proteinExistence type="predicted"/>
<keyword evidence="5" id="KW-0547">Nucleotide-binding</keyword>
<comment type="cofactor">
    <cofactor evidence="1">
        <name>Mn(2+)</name>
        <dbReference type="ChEBI" id="CHEBI:29035"/>
    </cofactor>
</comment>
<comment type="catalytic activity">
    <reaction evidence="9">
        <text>a 3'-end 3'-phospho-ribonucleotide-RNA + a 5'-end dephospho-ribonucleoside-RNA + GTP = a ribonucleotidyl-ribonucleotide-RNA + GMP + diphosphate</text>
        <dbReference type="Rhea" id="RHEA:68076"/>
        <dbReference type="Rhea" id="RHEA-COMP:10463"/>
        <dbReference type="Rhea" id="RHEA-COMP:13936"/>
        <dbReference type="Rhea" id="RHEA-COMP:17355"/>
        <dbReference type="ChEBI" id="CHEBI:33019"/>
        <dbReference type="ChEBI" id="CHEBI:37565"/>
        <dbReference type="ChEBI" id="CHEBI:58115"/>
        <dbReference type="ChEBI" id="CHEBI:83062"/>
        <dbReference type="ChEBI" id="CHEBI:138284"/>
        <dbReference type="ChEBI" id="CHEBI:173118"/>
        <dbReference type="EC" id="6.5.1.8"/>
    </reaction>
</comment>
<comment type="caution">
    <text evidence="10">The sequence shown here is derived from an EMBL/GenBank/DDBJ whole genome shotgun (WGS) entry which is preliminary data.</text>
</comment>
<evidence type="ECO:0000256" key="4">
    <source>
        <dbReference type="ARBA" id="ARBA00022723"/>
    </source>
</evidence>
<keyword evidence="8" id="KW-0464">Manganese</keyword>
<evidence type="ECO:0000256" key="3">
    <source>
        <dbReference type="ARBA" id="ARBA00022598"/>
    </source>
</evidence>
<evidence type="ECO:0000256" key="2">
    <source>
        <dbReference type="ARBA" id="ARBA00012726"/>
    </source>
</evidence>
<name>A0ABS1CTD2_9PROT</name>